<dbReference type="EMBL" id="JANKAS010000002">
    <property type="protein sequence ID" value="MCR1897970.1"/>
    <property type="molecule type" value="Genomic_DNA"/>
</dbReference>
<dbReference type="FunFam" id="3.40.50.300:FF:000398">
    <property type="entry name" value="Type IV pilus assembly ATPase PilB"/>
    <property type="match status" value="1"/>
</dbReference>
<evidence type="ECO:0000256" key="3">
    <source>
        <dbReference type="ARBA" id="ARBA00022840"/>
    </source>
</evidence>
<gene>
    <name evidence="5" type="ORF">NSA47_03075</name>
</gene>
<evidence type="ECO:0000313" key="6">
    <source>
        <dbReference type="Proteomes" id="UP001205748"/>
    </source>
</evidence>
<evidence type="ECO:0000256" key="2">
    <source>
        <dbReference type="ARBA" id="ARBA00022741"/>
    </source>
</evidence>
<dbReference type="GO" id="GO:0005886">
    <property type="term" value="C:plasma membrane"/>
    <property type="evidence" value="ECO:0007669"/>
    <property type="project" value="TreeGrafter"/>
</dbReference>
<keyword evidence="6" id="KW-1185">Reference proteome</keyword>
<evidence type="ECO:0000259" key="4">
    <source>
        <dbReference type="PROSITE" id="PS00662"/>
    </source>
</evidence>
<keyword evidence="3" id="KW-0067">ATP-binding</keyword>
<dbReference type="InterPro" id="IPR027417">
    <property type="entry name" value="P-loop_NTPase"/>
</dbReference>
<dbReference type="PANTHER" id="PTHR30258:SF1">
    <property type="entry name" value="PROTEIN TRANSPORT PROTEIN HOFB HOMOLOG"/>
    <property type="match status" value="1"/>
</dbReference>
<accession>A0AAE3HCV2</accession>
<dbReference type="SUPFAM" id="SSF52540">
    <property type="entry name" value="P-loop containing nucleoside triphosphate hydrolases"/>
    <property type="match status" value="1"/>
</dbReference>
<evidence type="ECO:0000256" key="1">
    <source>
        <dbReference type="ARBA" id="ARBA00006611"/>
    </source>
</evidence>
<dbReference type="Pfam" id="PF00437">
    <property type="entry name" value="T2SSE"/>
    <property type="match status" value="1"/>
</dbReference>
<dbReference type="Gene3D" id="3.30.450.90">
    <property type="match status" value="1"/>
</dbReference>
<dbReference type="PROSITE" id="PS00662">
    <property type="entry name" value="T2SP_E"/>
    <property type="match status" value="1"/>
</dbReference>
<comment type="similarity">
    <text evidence="1">Belongs to the GSP E family.</text>
</comment>
<dbReference type="InterPro" id="IPR001482">
    <property type="entry name" value="T2SS/T4SS_dom"/>
</dbReference>
<dbReference type="SUPFAM" id="SSF160246">
    <property type="entry name" value="EspE N-terminal domain-like"/>
    <property type="match status" value="1"/>
</dbReference>
<dbReference type="PANTHER" id="PTHR30258">
    <property type="entry name" value="TYPE II SECRETION SYSTEM PROTEIN GSPE-RELATED"/>
    <property type="match status" value="1"/>
</dbReference>
<comment type="caution">
    <text evidence="5">The sequence shown here is derived from an EMBL/GenBank/DDBJ whole genome shotgun (WGS) entry which is preliminary data.</text>
</comment>
<dbReference type="InterPro" id="IPR037257">
    <property type="entry name" value="T2SS_E_N_sf"/>
</dbReference>
<dbReference type="InterPro" id="IPR007831">
    <property type="entry name" value="T2SS_GspE_N"/>
</dbReference>
<dbReference type="FunFam" id="3.30.450.90:FF:000001">
    <property type="entry name" value="Type II secretion system ATPase GspE"/>
    <property type="match status" value="1"/>
</dbReference>
<dbReference type="Proteomes" id="UP001205748">
    <property type="component" value="Unassembled WGS sequence"/>
</dbReference>
<feature type="domain" description="Bacterial type II secretion system protein E" evidence="4">
    <location>
        <begin position="379"/>
        <end position="393"/>
    </location>
</feature>
<proteinExistence type="inferred from homology"/>
<dbReference type="GO" id="GO:0005524">
    <property type="term" value="F:ATP binding"/>
    <property type="evidence" value="ECO:0007669"/>
    <property type="project" value="UniProtKB-KW"/>
</dbReference>
<dbReference type="RefSeq" id="WP_257529435.1">
    <property type="nucleotide sequence ID" value="NZ_JANKAS010000002.1"/>
</dbReference>
<protein>
    <submittedName>
        <fullName evidence="5">ATPase, T2SS/T4P/T4SS family</fullName>
    </submittedName>
</protein>
<name>A0AAE3HCV2_9FIRM</name>
<dbReference type="Gene3D" id="3.30.300.160">
    <property type="entry name" value="Type II secretion system, protein E, N-terminal domain"/>
    <property type="match status" value="1"/>
</dbReference>
<dbReference type="InterPro" id="IPR003593">
    <property type="entry name" value="AAA+_ATPase"/>
</dbReference>
<evidence type="ECO:0000313" key="5">
    <source>
        <dbReference type="EMBL" id="MCR1897970.1"/>
    </source>
</evidence>
<dbReference type="Gene3D" id="3.40.50.300">
    <property type="entry name" value="P-loop containing nucleotide triphosphate hydrolases"/>
    <property type="match status" value="1"/>
</dbReference>
<sequence>MVNKKKIGDLLIESGKLTKVQLNRVLDIQRKNGKKLGTILVEERIINEEDVLKTIEIQMGLNRVDFSSVFIDERAVKTIPYILGKRHHVIPIYFKGDHSLVVAMNDPLDLIALDDLQLVTGKSIVPVIASSNEISRLLEKYFNKEDAQKAAKEFSEDSALIREENLEQQVYNEVNNAPVVRLVNSIIEQGVRNNASDIHIEAFEDRVRIRMRVDGVLHEIMKVDKRTHNAIVSRLKIISDLNIAEKRLPQDGAVVVHVDNRDIDLRISVLPTIFGEKIVIRILDQMQFFISKDNLGFTPKELELVEKMIKSPKGIILVTGPTGSGKSSTLYTLLKELNTETDNIVTVEDPVEYKLDGVNQIQVNPKAGLTFVTSLRSILRQDPDIIMIGEIRDVETAEIAIRASITGHLVLSTIHTNDAISTINRLIDMGIPPYLISTSLTGVISQRLVRKVCTKCKTSYLASEMEKEILNIPKEENFTLYKGKGCGVCNYTGYKGRIAIHEVLKIGKDHREMIVGRKSGDYLRDFSIEQGMVTLAQNAIQLVTQGLTTVEEVVKIVFLED</sequence>
<keyword evidence="2" id="KW-0547">Nucleotide-binding</keyword>
<dbReference type="Pfam" id="PF05157">
    <property type="entry name" value="MshEN"/>
    <property type="match status" value="1"/>
</dbReference>
<reference evidence="5" key="1">
    <citation type="submission" date="2022-07" db="EMBL/GenBank/DDBJ databases">
        <title>Enhanced cultured diversity of the mouse gut microbiota enables custom-made synthetic communities.</title>
        <authorList>
            <person name="Afrizal A."/>
        </authorList>
    </citation>
    <scope>NUCLEOTIDE SEQUENCE</scope>
    <source>
        <strain evidence="5">DSM 28593</strain>
    </source>
</reference>
<dbReference type="AlphaFoldDB" id="A0AAE3HCV2"/>
<organism evidence="5 6">
    <name type="scientific">Irregularibacter muris</name>
    <dbReference type="NCBI Taxonomy" id="1796619"/>
    <lineage>
        <taxon>Bacteria</taxon>
        <taxon>Bacillati</taxon>
        <taxon>Bacillota</taxon>
        <taxon>Clostridia</taxon>
        <taxon>Eubacteriales</taxon>
        <taxon>Eubacteriaceae</taxon>
        <taxon>Irregularibacter</taxon>
    </lineage>
</organism>
<dbReference type="CDD" id="cd01129">
    <property type="entry name" value="PulE-GspE-like"/>
    <property type="match status" value="1"/>
</dbReference>
<dbReference type="GO" id="GO:0016887">
    <property type="term" value="F:ATP hydrolysis activity"/>
    <property type="evidence" value="ECO:0007669"/>
    <property type="project" value="TreeGrafter"/>
</dbReference>
<dbReference type="SMART" id="SM00382">
    <property type="entry name" value="AAA"/>
    <property type="match status" value="1"/>
</dbReference>